<dbReference type="InterPro" id="IPR051159">
    <property type="entry name" value="Hexapeptide_acetyltransf"/>
</dbReference>
<dbReference type="InterPro" id="IPR018357">
    <property type="entry name" value="Hexapep_transf_CS"/>
</dbReference>
<dbReference type="SUPFAM" id="SSF51161">
    <property type="entry name" value="Trimeric LpxA-like enzymes"/>
    <property type="match status" value="1"/>
</dbReference>
<dbReference type="InterPro" id="IPR001451">
    <property type="entry name" value="Hexapep"/>
</dbReference>
<evidence type="ECO:0000313" key="5">
    <source>
        <dbReference type="Proteomes" id="UP000199671"/>
    </source>
</evidence>
<evidence type="ECO:0000256" key="2">
    <source>
        <dbReference type="ARBA" id="ARBA00022679"/>
    </source>
</evidence>
<keyword evidence="2 4" id="KW-0808">Transferase</keyword>
<name>A0A1G9XV88_9ACTO</name>
<comment type="similarity">
    <text evidence="1">Belongs to the transferase hexapeptide repeat family.</text>
</comment>
<sequence length="188" mass="20399">MAHKDIWDRLHDGDDVDLFEQEYTDIVRVEFARCRDLMFDINLTRPSDPTLPGLWGDLLGLDGPLDPSIRLIHPIQIDFGKRMHIAPNVLINHSFTAMSIGGISIGEGTFIGPNVTAVTDNHRLDDVTILNCHPIAIGRRVWIGAGASIMPGVTVGDDAVIAGGAVVTKDVPPRSVVAGVPARVIREK</sequence>
<evidence type="ECO:0000256" key="1">
    <source>
        <dbReference type="ARBA" id="ARBA00007274"/>
    </source>
</evidence>
<protein>
    <submittedName>
        <fullName evidence="4">Transferase hexapeptide (Six repeat-containing protein)</fullName>
    </submittedName>
</protein>
<evidence type="ECO:0000313" key="4">
    <source>
        <dbReference type="EMBL" id="SDN00650.1"/>
    </source>
</evidence>
<dbReference type="GO" id="GO:0008374">
    <property type="term" value="F:O-acyltransferase activity"/>
    <property type="evidence" value="ECO:0007669"/>
    <property type="project" value="TreeGrafter"/>
</dbReference>
<organism evidence="4 5">
    <name type="scientific">Actinomyces ruminicola</name>
    <dbReference type="NCBI Taxonomy" id="332524"/>
    <lineage>
        <taxon>Bacteria</taxon>
        <taxon>Bacillati</taxon>
        <taxon>Actinomycetota</taxon>
        <taxon>Actinomycetes</taxon>
        <taxon>Actinomycetales</taxon>
        <taxon>Actinomycetaceae</taxon>
        <taxon>Actinomyces</taxon>
    </lineage>
</organism>
<dbReference type="InterPro" id="IPR011004">
    <property type="entry name" value="Trimer_LpxA-like_sf"/>
</dbReference>
<dbReference type="Proteomes" id="UP000199671">
    <property type="component" value="Unassembled WGS sequence"/>
</dbReference>
<keyword evidence="3" id="KW-0677">Repeat</keyword>
<dbReference type="AlphaFoldDB" id="A0A1G9XV88"/>
<dbReference type="PROSITE" id="PS00101">
    <property type="entry name" value="HEXAPEP_TRANSFERASES"/>
    <property type="match status" value="1"/>
</dbReference>
<dbReference type="PANTHER" id="PTHR23416">
    <property type="entry name" value="SIALIC ACID SYNTHASE-RELATED"/>
    <property type="match status" value="1"/>
</dbReference>
<dbReference type="PANTHER" id="PTHR23416:SF23">
    <property type="entry name" value="ACETYLTRANSFERASE C18B11.09C-RELATED"/>
    <property type="match status" value="1"/>
</dbReference>
<dbReference type="Pfam" id="PF00132">
    <property type="entry name" value="Hexapep"/>
    <property type="match status" value="1"/>
</dbReference>
<accession>A0A1G9XV88</accession>
<evidence type="ECO:0000256" key="3">
    <source>
        <dbReference type="ARBA" id="ARBA00022737"/>
    </source>
</evidence>
<dbReference type="EMBL" id="FNHU01000010">
    <property type="protein sequence ID" value="SDN00650.1"/>
    <property type="molecule type" value="Genomic_DNA"/>
</dbReference>
<dbReference type="Gene3D" id="2.160.10.10">
    <property type="entry name" value="Hexapeptide repeat proteins"/>
    <property type="match status" value="1"/>
</dbReference>
<reference evidence="4 5" key="1">
    <citation type="submission" date="2016-10" db="EMBL/GenBank/DDBJ databases">
        <authorList>
            <person name="de Groot N.N."/>
        </authorList>
    </citation>
    <scope>NUCLEOTIDE SEQUENCE [LARGE SCALE GENOMIC DNA]</scope>
    <source>
        <strain evidence="4 5">KPR-7B</strain>
    </source>
</reference>
<proteinExistence type="inferred from homology"/>
<gene>
    <name evidence="4" type="ORF">SAMN04487766_11099</name>
</gene>
<dbReference type="RefSeq" id="WP_305367142.1">
    <property type="nucleotide sequence ID" value="NZ_FNHU01000010.1"/>
</dbReference>